<gene>
    <name evidence="3" type="ORF">ACFOD3_20920</name>
</gene>
<reference evidence="4" key="1">
    <citation type="journal article" date="2019" name="Int. J. Syst. Evol. Microbiol.">
        <title>The Global Catalogue of Microorganisms (GCM) 10K type strain sequencing project: providing services to taxonomists for standard genome sequencing and annotation.</title>
        <authorList>
            <consortium name="The Broad Institute Genomics Platform"/>
            <consortium name="The Broad Institute Genome Sequencing Center for Infectious Disease"/>
            <person name="Wu L."/>
            <person name="Ma J."/>
        </authorList>
    </citation>
    <scope>NUCLEOTIDE SEQUENCE [LARGE SCALE GENOMIC DNA]</scope>
    <source>
        <strain evidence="4">CGMCC 1.16855</strain>
    </source>
</reference>
<name>A0ABV7BXY9_9PROT</name>
<feature type="signal peptide" evidence="1">
    <location>
        <begin position="1"/>
        <end position="21"/>
    </location>
</feature>
<evidence type="ECO:0000256" key="1">
    <source>
        <dbReference type="SAM" id="SignalP"/>
    </source>
</evidence>
<protein>
    <submittedName>
        <fullName evidence="3">Alpha/beta hydrolase family protein</fullName>
        <ecNumber evidence="3">3.4.-.-</ecNumber>
    </submittedName>
</protein>
<evidence type="ECO:0000313" key="4">
    <source>
        <dbReference type="Proteomes" id="UP001595420"/>
    </source>
</evidence>
<feature type="domain" description="Xaa-Pro dipeptidyl-peptidase-like" evidence="2">
    <location>
        <begin position="35"/>
        <end position="184"/>
    </location>
</feature>
<dbReference type="InterPro" id="IPR000383">
    <property type="entry name" value="Xaa-Pro-like_dom"/>
</dbReference>
<dbReference type="EMBL" id="JBHRSB010000006">
    <property type="protein sequence ID" value="MFC3002375.1"/>
    <property type="molecule type" value="Genomic_DNA"/>
</dbReference>
<organism evidence="3 4">
    <name type="scientific">Falsiroseomonas tokyonensis</name>
    <dbReference type="NCBI Taxonomy" id="430521"/>
    <lineage>
        <taxon>Bacteria</taxon>
        <taxon>Pseudomonadati</taxon>
        <taxon>Pseudomonadota</taxon>
        <taxon>Alphaproteobacteria</taxon>
        <taxon>Acetobacterales</taxon>
        <taxon>Roseomonadaceae</taxon>
        <taxon>Falsiroseomonas</taxon>
    </lineage>
</organism>
<evidence type="ECO:0000313" key="3">
    <source>
        <dbReference type="EMBL" id="MFC3002375.1"/>
    </source>
</evidence>
<keyword evidence="4" id="KW-1185">Reference proteome</keyword>
<keyword evidence="1" id="KW-0732">Signal</keyword>
<dbReference type="GO" id="GO:0016787">
    <property type="term" value="F:hydrolase activity"/>
    <property type="evidence" value="ECO:0007669"/>
    <property type="project" value="UniProtKB-KW"/>
</dbReference>
<dbReference type="Pfam" id="PF02129">
    <property type="entry name" value="Peptidase_S15"/>
    <property type="match status" value="1"/>
</dbReference>
<evidence type="ECO:0000259" key="2">
    <source>
        <dbReference type="Pfam" id="PF02129"/>
    </source>
</evidence>
<sequence>MRKMMFLLALLASACAAEAPAADPSLLRIAIPGTGQEIPARLCRPDVGGPVPLAVINHGSPANAAGRAGMAPQPCSAEAVRWFLARGFAVLLPLRRGYGAEGGLWAEGYGACASPDFAAGGRQTAQDIAAAVAAGRALPGIRPEGVLVVGQSAGGWGALALASAPPEGVVAVVNMAGGRGGWAGGQPNSVCAADRLVAAAGRFGQKARLPTVWIYTANDSFFGPDLARSMHQAFTAAGGRAQFAALPAFGNDGHSLFFGRGGSAVWGPVVERFLTDQGFRPR</sequence>
<comment type="caution">
    <text evidence="3">The sequence shown here is derived from an EMBL/GenBank/DDBJ whole genome shotgun (WGS) entry which is preliminary data.</text>
</comment>
<keyword evidence="3" id="KW-0378">Hydrolase</keyword>
<proteinExistence type="predicted"/>
<dbReference type="RefSeq" id="WP_216838457.1">
    <property type="nucleotide sequence ID" value="NZ_JAFNJS010000006.1"/>
</dbReference>
<feature type="chain" id="PRO_5047066810" evidence="1">
    <location>
        <begin position="22"/>
        <end position="282"/>
    </location>
</feature>
<dbReference type="PROSITE" id="PS51257">
    <property type="entry name" value="PROKAR_LIPOPROTEIN"/>
    <property type="match status" value="1"/>
</dbReference>
<dbReference type="EC" id="3.4.-.-" evidence="3"/>
<accession>A0ABV7BXY9</accession>
<dbReference type="Proteomes" id="UP001595420">
    <property type="component" value="Unassembled WGS sequence"/>
</dbReference>